<proteinExistence type="predicted"/>
<sequence length="167" mass="18423">MLDSVSNRNSSLPKPSPYSPPTCDMSRDIFQSTRKGLVPSPPVASAAMTLKEERLWRPWLSTFGPPGKAAMTPNYQSAGLTARRNPQHMCMLTNGAWTLYIVFGDRDNGKPEVGVIHCNVPQEDDRTTHSRLVLSDVVFYDGLCTCYKVRVAGRGNPPQVKLVSSVE</sequence>
<feature type="region of interest" description="Disordered" evidence="1">
    <location>
        <begin position="1"/>
        <end position="26"/>
    </location>
</feature>
<evidence type="ECO:0000256" key="1">
    <source>
        <dbReference type="SAM" id="MobiDB-lite"/>
    </source>
</evidence>
<dbReference type="Proteomes" id="UP000005408">
    <property type="component" value="Unassembled WGS sequence"/>
</dbReference>
<keyword evidence="3" id="KW-1185">Reference proteome</keyword>
<accession>A0A8W8JRX9</accession>
<name>A0A8W8JRX9_MAGGI</name>
<reference evidence="2" key="1">
    <citation type="submission" date="2022-08" db="UniProtKB">
        <authorList>
            <consortium name="EnsemblMetazoa"/>
        </authorList>
    </citation>
    <scope>IDENTIFICATION</scope>
    <source>
        <strain evidence="2">05x7-T-G4-1.051#20</strain>
    </source>
</reference>
<protein>
    <submittedName>
        <fullName evidence="2">Uncharacterized protein</fullName>
    </submittedName>
</protein>
<dbReference type="AlphaFoldDB" id="A0A8W8JRX9"/>
<evidence type="ECO:0000313" key="2">
    <source>
        <dbReference type="EnsemblMetazoa" id="G20660.1:cds"/>
    </source>
</evidence>
<dbReference type="EnsemblMetazoa" id="G20660.1">
    <property type="protein sequence ID" value="G20660.1:cds"/>
    <property type="gene ID" value="G20660"/>
</dbReference>
<evidence type="ECO:0000313" key="3">
    <source>
        <dbReference type="Proteomes" id="UP000005408"/>
    </source>
</evidence>
<organism evidence="2 3">
    <name type="scientific">Magallana gigas</name>
    <name type="common">Pacific oyster</name>
    <name type="synonym">Crassostrea gigas</name>
    <dbReference type="NCBI Taxonomy" id="29159"/>
    <lineage>
        <taxon>Eukaryota</taxon>
        <taxon>Metazoa</taxon>
        <taxon>Spiralia</taxon>
        <taxon>Lophotrochozoa</taxon>
        <taxon>Mollusca</taxon>
        <taxon>Bivalvia</taxon>
        <taxon>Autobranchia</taxon>
        <taxon>Pteriomorphia</taxon>
        <taxon>Ostreida</taxon>
        <taxon>Ostreoidea</taxon>
        <taxon>Ostreidae</taxon>
        <taxon>Magallana</taxon>
    </lineage>
</organism>